<gene>
    <name evidence="2" type="ORF">ACHHYP_15239</name>
</gene>
<proteinExistence type="predicted"/>
<evidence type="ECO:0000313" key="3">
    <source>
        <dbReference type="Proteomes" id="UP000243579"/>
    </source>
</evidence>
<feature type="region of interest" description="Disordered" evidence="1">
    <location>
        <begin position="203"/>
        <end position="237"/>
    </location>
</feature>
<name>A0A1V9YBE4_ACHHY</name>
<sequence>MDEADSKIVAAAETTPEVASPLTEVHSLRTWLATCMSSVLNTAPCADAMHTLVESDLQAELRVLQATIADVFEQMSRPQTIALGHVEEVVIELRVFLQALHATYLENETCWLPFTKKSYESLHLMDTLVRRFQKRSKLFLRLLAVPGSPTKKSIEQDDDAFAVPPAPDSSTSNMSAEDRPIESTFIRYHKKFVEDLAKSEAREKIKAKRRQTLATMQSPIRKQARHSDATTATARHS</sequence>
<protein>
    <submittedName>
        <fullName evidence="2">Uncharacterized protein</fullName>
    </submittedName>
</protein>
<evidence type="ECO:0000256" key="1">
    <source>
        <dbReference type="SAM" id="MobiDB-lite"/>
    </source>
</evidence>
<organism evidence="2 3">
    <name type="scientific">Achlya hypogyna</name>
    <name type="common">Oomycete</name>
    <name type="synonym">Protoachlya hypogyna</name>
    <dbReference type="NCBI Taxonomy" id="1202772"/>
    <lineage>
        <taxon>Eukaryota</taxon>
        <taxon>Sar</taxon>
        <taxon>Stramenopiles</taxon>
        <taxon>Oomycota</taxon>
        <taxon>Saprolegniomycetes</taxon>
        <taxon>Saprolegniales</taxon>
        <taxon>Achlyaceae</taxon>
        <taxon>Achlya</taxon>
    </lineage>
</organism>
<accession>A0A1V9YBE4</accession>
<dbReference type="OrthoDB" id="71607at2759"/>
<dbReference type="AlphaFoldDB" id="A0A1V9YBE4"/>
<feature type="region of interest" description="Disordered" evidence="1">
    <location>
        <begin position="150"/>
        <end position="177"/>
    </location>
</feature>
<evidence type="ECO:0000313" key="2">
    <source>
        <dbReference type="EMBL" id="OQR83027.1"/>
    </source>
</evidence>
<comment type="caution">
    <text evidence="2">The sequence shown here is derived from an EMBL/GenBank/DDBJ whole genome shotgun (WGS) entry which is preliminary data.</text>
</comment>
<dbReference type="EMBL" id="JNBR01002405">
    <property type="protein sequence ID" value="OQR83027.1"/>
    <property type="molecule type" value="Genomic_DNA"/>
</dbReference>
<reference evidence="2 3" key="1">
    <citation type="journal article" date="2014" name="Genome Biol. Evol.">
        <title>The secreted proteins of Achlya hypogyna and Thraustotheca clavata identify the ancestral oomycete secretome and reveal gene acquisitions by horizontal gene transfer.</title>
        <authorList>
            <person name="Misner I."/>
            <person name="Blouin N."/>
            <person name="Leonard G."/>
            <person name="Richards T.A."/>
            <person name="Lane C.E."/>
        </authorList>
    </citation>
    <scope>NUCLEOTIDE SEQUENCE [LARGE SCALE GENOMIC DNA]</scope>
    <source>
        <strain evidence="2 3">ATCC 48635</strain>
    </source>
</reference>
<dbReference type="Proteomes" id="UP000243579">
    <property type="component" value="Unassembled WGS sequence"/>
</dbReference>
<keyword evidence="3" id="KW-1185">Reference proteome</keyword>